<evidence type="ECO:0000256" key="7">
    <source>
        <dbReference type="ARBA" id="ARBA00022989"/>
    </source>
</evidence>
<keyword evidence="6" id="KW-0812">Transmembrane</keyword>
<keyword evidence="7" id="KW-1133">Transmembrane helix</keyword>
<proteinExistence type="inferred from homology"/>
<keyword evidence="9" id="KW-0732">Signal</keyword>
<feature type="domain" description="ArnT-like N-terminal" evidence="10">
    <location>
        <begin position="12"/>
        <end position="93"/>
    </location>
</feature>
<feature type="signal peptide" evidence="9">
    <location>
        <begin position="1"/>
        <end position="27"/>
    </location>
</feature>
<dbReference type="PANTHER" id="PTHR10050:SF46">
    <property type="entry name" value="PROTEIN O-MANNOSYL-TRANSFERASE 2"/>
    <property type="match status" value="1"/>
</dbReference>
<evidence type="ECO:0000256" key="4">
    <source>
        <dbReference type="ARBA" id="ARBA00022676"/>
    </source>
</evidence>
<dbReference type="GO" id="GO:0004169">
    <property type="term" value="F:dolichyl-phosphate-mannose-protein mannosyltransferase activity"/>
    <property type="evidence" value="ECO:0007669"/>
    <property type="project" value="UniProtKB-EC"/>
</dbReference>
<evidence type="ECO:0000256" key="5">
    <source>
        <dbReference type="ARBA" id="ARBA00022679"/>
    </source>
</evidence>
<evidence type="ECO:0000256" key="3">
    <source>
        <dbReference type="ARBA" id="ARBA00007222"/>
    </source>
</evidence>
<dbReference type="InterPro" id="IPR027005">
    <property type="entry name" value="PMT-like"/>
</dbReference>
<name>A0A9W8CQ30_9FUNG</name>
<comment type="caution">
    <text evidence="11">The sequence shown here is derived from an EMBL/GenBank/DDBJ whole genome shotgun (WGS) entry which is preliminary data.</text>
</comment>
<dbReference type="PANTHER" id="PTHR10050">
    <property type="entry name" value="DOLICHYL-PHOSPHATE-MANNOSE--PROTEIN MANNOSYLTRANSFERASE"/>
    <property type="match status" value="1"/>
</dbReference>
<dbReference type="Pfam" id="PF02366">
    <property type="entry name" value="PMT"/>
    <property type="match status" value="1"/>
</dbReference>
<feature type="chain" id="PRO_5040861883" evidence="9">
    <location>
        <begin position="28"/>
        <end position="100"/>
    </location>
</feature>
<sequence>MRLSFTSSLLSLLTCIALLLRIHRIGSDTRVVWDETHFGRFATHYITHMFYLDVHPPLGKLVLAFGFWAFGYQGDFGFESGADYPANVPFIAMSDVLCCI</sequence>
<dbReference type="OrthoDB" id="292747at2759"/>
<keyword evidence="8" id="KW-0472">Membrane</keyword>
<dbReference type="Proteomes" id="UP001149813">
    <property type="component" value="Unassembled WGS sequence"/>
</dbReference>
<evidence type="ECO:0000259" key="10">
    <source>
        <dbReference type="Pfam" id="PF02366"/>
    </source>
</evidence>
<reference evidence="11" key="1">
    <citation type="submission" date="2022-07" db="EMBL/GenBank/DDBJ databases">
        <title>Phylogenomic reconstructions and comparative analyses of Kickxellomycotina fungi.</title>
        <authorList>
            <person name="Reynolds N.K."/>
            <person name="Stajich J.E."/>
            <person name="Barry K."/>
            <person name="Grigoriev I.V."/>
            <person name="Crous P."/>
            <person name="Smith M.E."/>
        </authorList>
    </citation>
    <scope>NUCLEOTIDE SEQUENCE</scope>
    <source>
        <strain evidence="11">NBRC 32514</strain>
    </source>
</reference>
<dbReference type="AlphaFoldDB" id="A0A9W8CQ30"/>
<evidence type="ECO:0000256" key="6">
    <source>
        <dbReference type="ARBA" id="ARBA00022692"/>
    </source>
</evidence>
<evidence type="ECO:0000256" key="9">
    <source>
        <dbReference type="SAM" id="SignalP"/>
    </source>
</evidence>
<keyword evidence="4 11" id="KW-0328">Glycosyltransferase</keyword>
<evidence type="ECO:0000256" key="8">
    <source>
        <dbReference type="ARBA" id="ARBA00023136"/>
    </source>
</evidence>
<dbReference type="InterPro" id="IPR003342">
    <property type="entry name" value="ArnT-like_N"/>
</dbReference>
<evidence type="ECO:0000313" key="11">
    <source>
        <dbReference type="EMBL" id="KAJ1719427.1"/>
    </source>
</evidence>
<keyword evidence="5 11" id="KW-0808">Transferase</keyword>
<evidence type="ECO:0000256" key="2">
    <source>
        <dbReference type="ARBA" id="ARBA00004922"/>
    </source>
</evidence>
<gene>
    <name evidence="11" type="primary">PMT2_4</name>
    <name evidence="11" type="ORF">LPJ53_005817</name>
</gene>
<comment type="subcellular location">
    <subcellularLocation>
        <location evidence="1">Endomembrane system</location>
        <topology evidence="1">Multi-pass membrane protein</topology>
    </subcellularLocation>
</comment>
<dbReference type="GO" id="GO:0016020">
    <property type="term" value="C:membrane"/>
    <property type="evidence" value="ECO:0007669"/>
    <property type="project" value="InterPro"/>
</dbReference>
<evidence type="ECO:0000256" key="1">
    <source>
        <dbReference type="ARBA" id="ARBA00004127"/>
    </source>
</evidence>
<keyword evidence="12" id="KW-1185">Reference proteome</keyword>
<comment type="pathway">
    <text evidence="2">Protein modification; protein glycosylation.</text>
</comment>
<dbReference type="EC" id="2.4.1.109" evidence="11"/>
<dbReference type="EMBL" id="JANBOJ010000402">
    <property type="protein sequence ID" value="KAJ1719427.1"/>
    <property type="molecule type" value="Genomic_DNA"/>
</dbReference>
<dbReference type="GO" id="GO:0005783">
    <property type="term" value="C:endoplasmic reticulum"/>
    <property type="evidence" value="ECO:0007669"/>
    <property type="project" value="TreeGrafter"/>
</dbReference>
<comment type="similarity">
    <text evidence="3">Belongs to the glycosyltransferase 39 family.</text>
</comment>
<evidence type="ECO:0000313" key="12">
    <source>
        <dbReference type="Proteomes" id="UP001149813"/>
    </source>
</evidence>
<organism evidence="11 12">
    <name type="scientific">Coemansia erecta</name>
    <dbReference type="NCBI Taxonomy" id="147472"/>
    <lineage>
        <taxon>Eukaryota</taxon>
        <taxon>Fungi</taxon>
        <taxon>Fungi incertae sedis</taxon>
        <taxon>Zoopagomycota</taxon>
        <taxon>Kickxellomycotina</taxon>
        <taxon>Kickxellomycetes</taxon>
        <taxon>Kickxellales</taxon>
        <taxon>Kickxellaceae</taxon>
        <taxon>Coemansia</taxon>
    </lineage>
</organism>
<accession>A0A9W8CQ30</accession>
<protein>
    <submittedName>
        <fullName evidence="11">Protein O-mannosyltransferase 2</fullName>
        <ecNumber evidence="11">2.4.1.109</ecNumber>
    </submittedName>
</protein>